<dbReference type="GO" id="GO:0007156">
    <property type="term" value="P:homophilic cell adhesion via plasma membrane adhesion molecules"/>
    <property type="evidence" value="ECO:0007669"/>
    <property type="project" value="InterPro"/>
</dbReference>
<dbReference type="PATRIC" id="fig|582515.4.peg.386"/>
<dbReference type="PROSITE" id="PS50268">
    <property type="entry name" value="CADHERIN_2"/>
    <property type="match status" value="1"/>
</dbReference>
<dbReference type="Proteomes" id="UP000016960">
    <property type="component" value="Unassembled WGS sequence"/>
</dbReference>
<dbReference type="GO" id="GO:0016020">
    <property type="term" value="C:membrane"/>
    <property type="evidence" value="ECO:0007669"/>
    <property type="project" value="InterPro"/>
</dbReference>
<protein>
    <submittedName>
        <fullName evidence="5">Putative extracellular nuclease</fullName>
    </submittedName>
</protein>
<dbReference type="SUPFAM" id="SSF49313">
    <property type="entry name" value="Cadherin-like"/>
    <property type="match status" value="1"/>
</dbReference>
<dbReference type="InterPro" id="IPR047971">
    <property type="entry name" value="ExeM-like"/>
</dbReference>
<sequence length="1553" mass="159719">MTLNSGDIGFVQYNADGTDNFAFVALVDIPANETIFFTDSGWQSAGTLRNTEGTIEYTTPAGGLAADTVVTIDTTPSASVGTIVGESNDLNFSVNGDQILAYQGSAASPTFIAALNNQGSAVWQSDTSSSNDSALPSGLTNGTNAVAINEVDNVIYNGPTTGDRATLLAALNNASNWTGGSNTTPQIFSGSFTITGSTPDTTPPAIASLTPSDDATDVAIGADLEISFNENVQRGTGNLLLKLLSDDSVVETFDAASSSQLSISNGTVAIDPTSELLASTGYYVEIASGAIEDTSSNAFAGISGNSLWNFTTEAAAGPAIVINEILFDPPSGVDVSGDGTDNTSQDQFVEFVNVSGASLDISGWTLSDDVGVRHTFPSGTVLPADEAVVVFGGGGTPSGSFGNAIVQVASTNQLGLNNSGDTVTINDGTSNVASESYTSGGSDESLTRDPDLTGTFTGHIGATGSSGAAFSPGTQIDGSPFTSSTTPSLVFNELRISASAGDTTNNFVELFGAPGMSLDGLTLVVLSGEFAPGQVDFAIDLTGGSTDGDGFALIANSSTGASTDAGDVLVSPLDFFGSPSTFAIVENFTGSQGSDLDTNDDGTLDSMPWDSVIVDLSLIDGDTNPDFSYSSNIEGPDGNFPPAGLARTTDGTGAFQQLSFSDTSQDTPGASNSGGSSSSVPASIPEIQGSGATSPLEGATVTTTGVVVGDFQGSDELRGFFIQDPEGDSDPATSDGIFVFVPTANTTWFGFDVAVGDEVEVTGRVNEFNTFTELDFITDITINSSGNVIVPTTVTLPEATQGELEQNEGMLVEIASTMTVSQNFFLGRYGQLTLSSPDDGGTAGRLFQPTNVFDPLSPEATALAEENARRLLVLDDGQDVSGFGDNPFPVPYIGAPDTDGNPTNIIRAGDTVSNLEGVLDFGRINSSSSPVRDYRLHPTVAPVFTEANPRPIAPDPVGGSLKVGAFNVLNFFNGDGVGGGFPTSRGADTATELERQTDKIVDAIAGIDADILGLVEIENDGFGPTSAIASLVNAINAEVGAGTYTYVDPGTAQLGSDEIAVGFIYKPATVGIASGTSIAFLDTGEFDPVSAARHRVPLAVTFADLATNEEFTATVNHFKSKGSLTGIPQDIDQGDGQGNNNFSRTNAANELAAWLATDPTGSGDPDFAILGDLNAYAQEDPIAALETAGYTDVIEQFEGNKAYTFTFDGQAGYLDHALVSPSLLGQVTGATAWHINTDEAEVLDYDEEFNSQPYSAPDPYRSSDHDPVIVGLTLGSNEVPEIIPDAVNIPEGSPNLTPVITITATDVDDDPLSFNIIGGNDDADGDSNAPFGISSMGAIFVSDSDDLDYETQASYALDVEVSDGLATDVATITVNLLDLNETGIRSSGDDLIVGTDNKDRLRAKGGNDVIYGKGDRDVIFGGRGNDIVDGGAGRDRLFGRGGNDILLGGPGNDILIGGRGEDVLNGGEGRNRLRGGANADIFVVNPGAMDFIYGYVDGADRLGLPDGLTFGDLTVSKAANGATIALDTSPSDIFAKLLGVNSSDITQSDFVAI</sequence>
<dbReference type="Pfam" id="PF00028">
    <property type="entry name" value="Cadherin"/>
    <property type="match status" value="1"/>
</dbReference>
<feature type="compositionally biased region" description="Polar residues" evidence="2">
    <location>
        <begin position="649"/>
        <end position="667"/>
    </location>
</feature>
<dbReference type="InParanoid" id="U5DQX9"/>
<gene>
    <name evidence="5" type="ORF">KR51_00003400</name>
</gene>
<dbReference type="GO" id="GO:0005509">
    <property type="term" value="F:calcium ion binding"/>
    <property type="evidence" value="ECO:0007669"/>
    <property type="project" value="InterPro"/>
</dbReference>
<dbReference type="SMART" id="SM00112">
    <property type="entry name" value="CA"/>
    <property type="match status" value="1"/>
</dbReference>
<dbReference type="InterPro" id="IPR036415">
    <property type="entry name" value="Lamin_tail_dom_sf"/>
</dbReference>
<accession>U5DQX9</accession>
<feature type="region of interest" description="Disordered" evidence="2">
    <location>
        <begin position="627"/>
        <end position="698"/>
    </location>
</feature>
<dbReference type="Gene3D" id="2.60.40.60">
    <property type="entry name" value="Cadherins"/>
    <property type="match status" value="1"/>
</dbReference>
<dbReference type="NCBIfam" id="NF033681">
    <property type="entry name" value="ExeM_NucH_DNase"/>
    <property type="match status" value="1"/>
</dbReference>
<dbReference type="InterPro" id="IPR036691">
    <property type="entry name" value="Endo/exonu/phosph_ase_sf"/>
</dbReference>
<feature type="region of interest" description="Disordered" evidence="2">
    <location>
        <begin position="426"/>
        <end position="447"/>
    </location>
</feature>
<dbReference type="CDD" id="cd11304">
    <property type="entry name" value="Cadherin_repeat"/>
    <property type="match status" value="1"/>
</dbReference>
<organism evidence="5 6">
    <name type="scientific">Rubidibacter lacunae KORDI 51-2</name>
    <dbReference type="NCBI Taxonomy" id="582515"/>
    <lineage>
        <taxon>Bacteria</taxon>
        <taxon>Bacillati</taxon>
        <taxon>Cyanobacteriota</taxon>
        <taxon>Cyanophyceae</taxon>
        <taxon>Oscillatoriophycideae</taxon>
        <taxon>Chroococcales</taxon>
        <taxon>Aphanothecaceae</taxon>
        <taxon>Rubidibacter</taxon>
    </lineage>
</organism>
<dbReference type="RefSeq" id="WP_022604102.1">
    <property type="nucleotide sequence ID" value="NZ_ASSJ01000004.1"/>
</dbReference>
<dbReference type="eggNOG" id="COG2931">
    <property type="taxonomic scope" value="Bacteria"/>
</dbReference>
<keyword evidence="6" id="KW-1185">Reference proteome</keyword>
<dbReference type="FunFam" id="3.60.10.10:FF:000072">
    <property type="entry name" value="Extracellular nuclease"/>
    <property type="match status" value="1"/>
</dbReference>
<dbReference type="CDD" id="cd10283">
    <property type="entry name" value="MnuA_DNase1-like"/>
    <property type="match status" value="1"/>
</dbReference>
<dbReference type="OrthoDB" id="9768561at2"/>
<evidence type="ECO:0000256" key="2">
    <source>
        <dbReference type="SAM" id="MobiDB-lite"/>
    </source>
</evidence>
<evidence type="ECO:0000313" key="6">
    <source>
        <dbReference type="Proteomes" id="UP000016960"/>
    </source>
</evidence>
<dbReference type="eggNOG" id="COG1404">
    <property type="taxonomic scope" value="Bacteria"/>
</dbReference>
<reference evidence="5 6" key="1">
    <citation type="submission" date="2013-05" db="EMBL/GenBank/DDBJ databases">
        <title>Draft genome sequence of Rubidibacter lacunae KORDI 51-2.</title>
        <authorList>
            <person name="Choi D.H."/>
            <person name="Noh J.H."/>
            <person name="Kwon K.-K."/>
            <person name="Lee J.-H."/>
            <person name="Ryu J.-Y."/>
        </authorList>
    </citation>
    <scope>NUCLEOTIDE SEQUENCE [LARGE SCALE GENOMIC DNA]</scope>
    <source>
        <strain evidence="5 6">KORDI 51-2</strain>
    </source>
</reference>
<feature type="compositionally biased region" description="Low complexity" evidence="2">
    <location>
        <begin position="668"/>
        <end position="683"/>
    </location>
</feature>
<feature type="domain" description="Cadherin" evidence="3">
    <location>
        <begin position="1281"/>
        <end position="1391"/>
    </location>
</feature>
<dbReference type="PRINTS" id="PR00313">
    <property type="entry name" value="CABNDNGRPT"/>
</dbReference>
<dbReference type="SUPFAM" id="SSF74853">
    <property type="entry name" value="Lamin A/C globular tail domain"/>
    <property type="match status" value="1"/>
</dbReference>
<dbReference type="InterPro" id="IPR001343">
    <property type="entry name" value="Hemolysn_Ca-bd"/>
</dbReference>
<dbReference type="PROSITE" id="PS51841">
    <property type="entry name" value="LTD"/>
    <property type="match status" value="1"/>
</dbReference>
<name>U5DQX9_9CHRO</name>
<dbReference type="SUPFAM" id="SSF56219">
    <property type="entry name" value="DNase I-like"/>
    <property type="match status" value="1"/>
</dbReference>
<dbReference type="Gene3D" id="2.150.10.10">
    <property type="entry name" value="Serralysin-like metalloprotease, C-terminal"/>
    <property type="match status" value="2"/>
</dbReference>
<dbReference type="InterPro" id="IPR032812">
    <property type="entry name" value="SbsA_Ig"/>
</dbReference>
<dbReference type="InterPro" id="IPR015919">
    <property type="entry name" value="Cadherin-like_sf"/>
</dbReference>
<dbReference type="PANTHER" id="PTHR42834:SF1">
    <property type="entry name" value="ENDONUCLEASE_EXONUCLEASE_PHOSPHATASE FAMILY PROTEIN (AFU_ORTHOLOGUE AFUA_3G09210)"/>
    <property type="match status" value="1"/>
</dbReference>
<dbReference type="eggNOG" id="COG2374">
    <property type="taxonomic scope" value="Bacteria"/>
</dbReference>
<dbReference type="STRING" id="582515.KR51_00003400"/>
<dbReference type="Pfam" id="PF00353">
    <property type="entry name" value="HemolysinCabind"/>
    <property type="match status" value="2"/>
</dbReference>
<dbReference type="eggNOG" id="COG5492">
    <property type="taxonomic scope" value="Bacteria"/>
</dbReference>
<dbReference type="SUPFAM" id="SSF51120">
    <property type="entry name" value="beta-Roll"/>
    <property type="match status" value="1"/>
</dbReference>
<evidence type="ECO:0000259" key="4">
    <source>
        <dbReference type="PROSITE" id="PS51841"/>
    </source>
</evidence>
<evidence type="ECO:0000259" key="3">
    <source>
        <dbReference type="PROSITE" id="PS50268"/>
    </source>
</evidence>
<evidence type="ECO:0000313" key="5">
    <source>
        <dbReference type="EMBL" id="ERN43024.1"/>
    </source>
</evidence>
<dbReference type="EMBL" id="ASSJ01000004">
    <property type="protein sequence ID" value="ERN43024.1"/>
    <property type="molecule type" value="Genomic_DNA"/>
</dbReference>
<dbReference type="CDD" id="cd04486">
    <property type="entry name" value="YhcR_OBF_like"/>
    <property type="match status" value="1"/>
</dbReference>
<dbReference type="InterPro" id="IPR011049">
    <property type="entry name" value="Serralysin-like_metalloprot_C"/>
</dbReference>
<dbReference type="PANTHER" id="PTHR42834">
    <property type="entry name" value="ENDONUCLEASE/EXONUCLEASE/PHOSPHATASE FAMILY PROTEIN (AFU_ORTHOLOGUE AFUA_3G09210)"/>
    <property type="match status" value="1"/>
</dbReference>
<comment type="caution">
    <text evidence="5">The sequence shown here is derived from an EMBL/GenBank/DDBJ whole genome shotgun (WGS) entry which is preliminary data.</text>
</comment>
<dbReference type="Gene3D" id="3.60.10.10">
    <property type="entry name" value="Endonuclease/exonuclease/phosphatase"/>
    <property type="match status" value="1"/>
</dbReference>
<feature type="compositionally biased region" description="Polar residues" evidence="2">
    <location>
        <begin position="426"/>
        <end position="444"/>
    </location>
</feature>
<dbReference type="InterPro" id="IPR018511">
    <property type="entry name" value="Hemolysin-typ_Ca-bd_CS"/>
</dbReference>
<dbReference type="InterPro" id="IPR001322">
    <property type="entry name" value="Lamin_tail_dom"/>
</dbReference>
<dbReference type="Pfam" id="PF03372">
    <property type="entry name" value="Exo_endo_phos"/>
    <property type="match status" value="1"/>
</dbReference>
<dbReference type="InterPro" id="IPR005135">
    <property type="entry name" value="Endo/exonuclease/phosphatase"/>
</dbReference>
<dbReference type="Pfam" id="PF13205">
    <property type="entry name" value="Big_5"/>
    <property type="match status" value="1"/>
</dbReference>
<proteinExistence type="predicted"/>
<dbReference type="PROSITE" id="PS00330">
    <property type="entry name" value="HEMOLYSIN_CALCIUM"/>
    <property type="match status" value="1"/>
</dbReference>
<evidence type="ECO:0000256" key="1">
    <source>
        <dbReference type="ARBA" id="ARBA00022729"/>
    </source>
</evidence>
<dbReference type="Gene3D" id="2.60.40.1260">
    <property type="entry name" value="Lamin Tail domain"/>
    <property type="match status" value="1"/>
</dbReference>
<keyword evidence="1" id="KW-0732">Signal</keyword>
<feature type="domain" description="LTD" evidence="4">
    <location>
        <begin position="309"/>
        <end position="439"/>
    </location>
</feature>
<dbReference type="Pfam" id="PF00932">
    <property type="entry name" value="LTD"/>
    <property type="match status" value="1"/>
</dbReference>
<dbReference type="GO" id="GO:0003824">
    <property type="term" value="F:catalytic activity"/>
    <property type="evidence" value="ECO:0007669"/>
    <property type="project" value="InterPro"/>
</dbReference>
<dbReference type="InterPro" id="IPR002126">
    <property type="entry name" value="Cadherin-like_dom"/>
</dbReference>